<dbReference type="OrthoDB" id="541883at2759"/>
<evidence type="ECO:0000313" key="4">
    <source>
        <dbReference type="Proteomes" id="UP000002358"/>
    </source>
</evidence>
<dbReference type="SMART" id="SM00827">
    <property type="entry name" value="PKS_AT"/>
    <property type="match status" value="1"/>
</dbReference>
<accession>A0A7M7H2D3</accession>
<dbReference type="EnsemblMetazoa" id="XM_008205002">
    <property type="protein sequence ID" value="XP_008203224"/>
    <property type="gene ID" value="LOC100680337"/>
</dbReference>
<dbReference type="FunCoup" id="A0A7M7H2D3">
    <property type="interactions" value="1433"/>
</dbReference>
<dbReference type="PANTHER" id="PTHR47170:SF2">
    <property type="entry name" value="MALONYL-COA:ACP TRANSACYLASE (MAT) DOMAIN-CONTAINING PROTEIN"/>
    <property type="match status" value="1"/>
</dbReference>
<dbReference type="Gene3D" id="3.40.366.10">
    <property type="entry name" value="Malonyl-Coenzyme A Acyl Carrier Protein, domain 2"/>
    <property type="match status" value="1"/>
</dbReference>
<dbReference type="Proteomes" id="UP000002358">
    <property type="component" value="Chromosome 5"/>
</dbReference>
<dbReference type="InterPro" id="IPR016035">
    <property type="entry name" value="Acyl_Trfase/lysoPLipase"/>
</dbReference>
<dbReference type="GeneID" id="100680337"/>
<dbReference type="Pfam" id="PF00698">
    <property type="entry name" value="Acyl_transf_1"/>
    <property type="match status" value="1"/>
</dbReference>
<protein>
    <recommendedName>
        <fullName evidence="2">Malonyl-CoA:ACP transacylase (MAT) domain-containing protein</fullName>
    </recommendedName>
</protein>
<organism evidence="3 4">
    <name type="scientific">Nasonia vitripennis</name>
    <name type="common">Parasitic wasp</name>
    <dbReference type="NCBI Taxonomy" id="7425"/>
    <lineage>
        <taxon>Eukaryota</taxon>
        <taxon>Metazoa</taxon>
        <taxon>Ecdysozoa</taxon>
        <taxon>Arthropoda</taxon>
        <taxon>Hexapoda</taxon>
        <taxon>Insecta</taxon>
        <taxon>Pterygota</taxon>
        <taxon>Neoptera</taxon>
        <taxon>Endopterygota</taxon>
        <taxon>Hymenoptera</taxon>
        <taxon>Apocrita</taxon>
        <taxon>Proctotrupomorpha</taxon>
        <taxon>Chalcidoidea</taxon>
        <taxon>Pteromalidae</taxon>
        <taxon>Pteromalinae</taxon>
        <taxon>Nasonia</taxon>
    </lineage>
</organism>
<dbReference type="Gene3D" id="3.30.70.250">
    <property type="entry name" value="Malonyl-CoA ACP transacylase, ACP-binding"/>
    <property type="match status" value="1"/>
</dbReference>
<evidence type="ECO:0000313" key="3">
    <source>
        <dbReference type="EnsemblMetazoa" id="XP_008203224"/>
    </source>
</evidence>
<dbReference type="AlphaFoldDB" id="A0A7M7H2D3"/>
<keyword evidence="4" id="KW-1185">Reference proteome</keyword>
<dbReference type="SUPFAM" id="SSF52151">
    <property type="entry name" value="FabD/lysophospholipase-like"/>
    <property type="match status" value="1"/>
</dbReference>
<proteinExistence type="predicted"/>
<feature type="compositionally biased region" description="Basic and acidic residues" evidence="1">
    <location>
        <begin position="77"/>
        <end position="88"/>
    </location>
</feature>
<sequence>MYQYSKCLRTISNLPVVQKIRCDVSKRFCNKSNNDDPPKELEEAPVSKLLDEAATYSEINNTDWATTPYPATAPISTDEKPKRPKIDPSETSIILFPGQGVIKVGDVKEYLRFPRVKDLFDIANDILGYDLLKMCLKGPQKILDRTEFNQPATVVMSLAALEKLQEERPRAIEQCTAIAGYSVGELTALIFSGGMSYEDGLRLVAVRANAMQSASEMSPQGMLSSYCTPKAKVSQICEEARKWALDIGASDPVCRIAIYLYTQGKIFGGSNEALDYIQKNSLNLGLRKVQRLPVSGAFHTSLMEPALKSFIKALNKTPLEEPNVNVYSNFSTNMYNNNLKLMRKYLIKQIISPVKWEQILHKLYERPENTPFPRTFDMGSRGTMRTVLKMVNAKAAENCFVY</sequence>
<dbReference type="InterPro" id="IPR014043">
    <property type="entry name" value="Acyl_transferase_dom"/>
</dbReference>
<dbReference type="KEGG" id="nvi:100680337"/>
<name>A0A7M7H2D3_NASVI</name>
<dbReference type="InParanoid" id="A0A7M7H2D3"/>
<dbReference type="InterPro" id="IPR052760">
    <property type="entry name" value="Mitochondrial_malonyltrans"/>
</dbReference>
<dbReference type="GO" id="GO:0016740">
    <property type="term" value="F:transferase activity"/>
    <property type="evidence" value="ECO:0007669"/>
    <property type="project" value="InterPro"/>
</dbReference>
<evidence type="ECO:0000256" key="1">
    <source>
        <dbReference type="SAM" id="MobiDB-lite"/>
    </source>
</evidence>
<reference evidence="3" key="1">
    <citation type="submission" date="2021-01" db="UniProtKB">
        <authorList>
            <consortium name="EnsemblMetazoa"/>
        </authorList>
    </citation>
    <scope>IDENTIFICATION</scope>
</reference>
<feature type="domain" description="Malonyl-CoA:ACP transacylase (MAT)" evidence="2">
    <location>
        <begin position="95"/>
        <end position="383"/>
    </location>
</feature>
<dbReference type="CTD" id="39910"/>
<feature type="region of interest" description="Disordered" evidence="1">
    <location>
        <begin position="65"/>
        <end position="89"/>
    </location>
</feature>
<dbReference type="InterPro" id="IPR001227">
    <property type="entry name" value="Ac_transferase_dom_sf"/>
</dbReference>
<dbReference type="PANTHER" id="PTHR47170">
    <property type="entry name" value="MALONYL-COA ACP TRANSACYLASE, ACP-BINDING"/>
    <property type="match status" value="1"/>
</dbReference>
<evidence type="ECO:0000259" key="2">
    <source>
        <dbReference type="SMART" id="SM00827"/>
    </source>
</evidence>
<dbReference type="SMR" id="A0A7M7H2D3"/>
<dbReference type="RefSeq" id="XP_008203224.1">
    <property type="nucleotide sequence ID" value="XM_008205002.4"/>
</dbReference>